<dbReference type="GO" id="GO:0080120">
    <property type="term" value="P:CAAX-box protein maturation"/>
    <property type="evidence" value="ECO:0007669"/>
    <property type="project" value="UniProtKB-ARBA"/>
</dbReference>
<keyword evidence="1" id="KW-0812">Transmembrane</keyword>
<name>A0A840CJM1_9BACT</name>
<dbReference type="Pfam" id="PF02517">
    <property type="entry name" value="Rce1-like"/>
    <property type="match status" value="1"/>
</dbReference>
<evidence type="ECO:0000313" key="4">
    <source>
        <dbReference type="Proteomes" id="UP000555103"/>
    </source>
</evidence>
<dbReference type="InterPro" id="IPR052710">
    <property type="entry name" value="CAAX_protease"/>
</dbReference>
<feature type="transmembrane region" description="Helical" evidence="1">
    <location>
        <begin position="186"/>
        <end position="203"/>
    </location>
</feature>
<sequence>MKHLEIALGKGNQIWKYIVVLVVSFVAANIIGAFPLLIAIIVHSAGSGENIAASGTDFSALIASGMSPNLLFFLMLIPFVVAFFVLVFMIKAFHKRTWKETINGTNRLRWGHFFWGAAFWLILSLVSLGIQYFISPEDLEFQFNLSAFIPLLIISLLFLPVQTGYEELAFRGYMAQGVGALTKNRWLVLLIPSILFGLMHAANPEVKEFGFWIMIPQYCMMGAMLGLVSILDDGIEMAMGVHAANNIFASLFITHSSSVFQTPAIFMAKVVNPEGGLIEITIATILLVAFFYKKYNWNFSVLNKKIEKTEEVEAIEKDQII</sequence>
<feature type="transmembrane region" description="Helical" evidence="1">
    <location>
        <begin position="209"/>
        <end position="231"/>
    </location>
</feature>
<dbReference type="RefSeq" id="WP_183306497.1">
    <property type="nucleotide sequence ID" value="NZ_JACIEP010000004.1"/>
</dbReference>
<feature type="domain" description="CAAX prenyl protease 2/Lysostaphin resistance protein A-like" evidence="2">
    <location>
        <begin position="151"/>
        <end position="248"/>
    </location>
</feature>
<proteinExistence type="predicted"/>
<feature type="transmembrane region" description="Helical" evidence="1">
    <location>
        <begin position="113"/>
        <end position="134"/>
    </location>
</feature>
<keyword evidence="4" id="KW-1185">Reference proteome</keyword>
<organism evidence="3 4">
    <name type="scientific">Dysgonomonas hofstadii</name>
    <dbReference type="NCBI Taxonomy" id="637886"/>
    <lineage>
        <taxon>Bacteria</taxon>
        <taxon>Pseudomonadati</taxon>
        <taxon>Bacteroidota</taxon>
        <taxon>Bacteroidia</taxon>
        <taxon>Bacteroidales</taxon>
        <taxon>Dysgonomonadaceae</taxon>
        <taxon>Dysgonomonas</taxon>
    </lineage>
</organism>
<dbReference type="AlphaFoldDB" id="A0A840CJM1"/>
<feature type="transmembrane region" description="Helical" evidence="1">
    <location>
        <begin position="70"/>
        <end position="93"/>
    </location>
</feature>
<keyword evidence="1" id="KW-0472">Membrane</keyword>
<keyword evidence="1" id="KW-1133">Transmembrane helix</keyword>
<comment type="caution">
    <text evidence="3">The sequence shown here is derived from an EMBL/GenBank/DDBJ whole genome shotgun (WGS) entry which is preliminary data.</text>
</comment>
<feature type="transmembrane region" description="Helical" evidence="1">
    <location>
        <begin position="18"/>
        <end position="42"/>
    </location>
</feature>
<gene>
    <name evidence="3" type="ORF">GGR21_001459</name>
</gene>
<dbReference type="PANTHER" id="PTHR36435">
    <property type="entry name" value="SLR1288 PROTEIN"/>
    <property type="match status" value="1"/>
</dbReference>
<evidence type="ECO:0000256" key="1">
    <source>
        <dbReference type="SAM" id="Phobius"/>
    </source>
</evidence>
<dbReference type="GO" id="GO:0004175">
    <property type="term" value="F:endopeptidase activity"/>
    <property type="evidence" value="ECO:0007669"/>
    <property type="project" value="UniProtKB-ARBA"/>
</dbReference>
<dbReference type="InterPro" id="IPR003675">
    <property type="entry name" value="Rce1/LyrA-like_dom"/>
</dbReference>
<feature type="transmembrane region" description="Helical" evidence="1">
    <location>
        <begin position="243"/>
        <end position="263"/>
    </location>
</feature>
<feature type="transmembrane region" description="Helical" evidence="1">
    <location>
        <begin position="275"/>
        <end position="292"/>
    </location>
</feature>
<protein>
    <recommendedName>
        <fullName evidence="2">CAAX prenyl protease 2/Lysostaphin resistance protein A-like domain-containing protein</fullName>
    </recommendedName>
</protein>
<dbReference type="Proteomes" id="UP000555103">
    <property type="component" value="Unassembled WGS sequence"/>
</dbReference>
<dbReference type="EMBL" id="JACIEP010000004">
    <property type="protein sequence ID" value="MBB4035566.1"/>
    <property type="molecule type" value="Genomic_DNA"/>
</dbReference>
<reference evidence="3 4" key="1">
    <citation type="submission" date="2020-08" db="EMBL/GenBank/DDBJ databases">
        <title>Genomic Encyclopedia of Type Strains, Phase IV (KMG-IV): sequencing the most valuable type-strain genomes for metagenomic binning, comparative biology and taxonomic classification.</title>
        <authorList>
            <person name="Goeker M."/>
        </authorList>
    </citation>
    <scope>NUCLEOTIDE SEQUENCE [LARGE SCALE GENOMIC DNA]</scope>
    <source>
        <strain evidence="3 4">DSM 104969</strain>
    </source>
</reference>
<feature type="transmembrane region" description="Helical" evidence="1">
    <location>
        <begin position="146"/>
        <end position="165"/>
    </location>
</feature>
<dbReference type="PANTHER" id="PTHR36435:SF1">
    <property type="entry name" value="CAAX AMINO TERMINAL PROTEASE FAMILY PROTEIN"/>
    <property type="match status" value="1"/>
</dbReference>
<evidence type="ECO:0000259" key="2">
    <source>
        <dbReference type="Pfam" id="PF02517"/>
    </source>
</evidence>
<evidence type="ECO:0000313" key="3">
    <source>
        <dbReference type="EMBL" id="MBB4035566.1"/>
    </source>
</evidence>
<accession>A0A840CJM1</accession>